<dbReference type="GO" id="GO:0047982">
    <property type="term" value="F:homocysteine desulfhydrase activity"/>
    <property type="evidence" value="ECO:0007669"/>
    <property type="project" value="UniProtKB-EC"/>
</dbReference>
<dbReference type="GO" id="GO:0009086">
    <property type="term" value="P:methionine biosynthetic process"/>
    <property type="evidence" value="ECO:0007669"/>
    <property type="project" value="UniProtKB-ARBA"/>
</dbReference>
<dbReference type="FunFam" id="3.40.640.10:FF:000046">
    <property type="entry name" value="Cystathionine gamma-lyase"/>
    <property type="match status" value="1"/>
</dbReference>
<keyword evidence="2" id="KW-0663">Pyridoxal phosphate</keyword>
<keyword evidence="3" id="KW-0456">Lyase</keyword>
<dbReference type="GO" id="GO:0019346">
    <property type="term" value="P:transsulfuration"/>
    <property type="evidence" value="ECO:0007669"/>
    <property type="project" value="InterPro"/>
</dbReference>
<dbReference type="PANTHER" id="PTHR11808">
    <property type="entry name" value="TRANS-SULFURATION ENZYME FAMILY MEMBER"/>
    <property type="match status" value="1"/>
</dbReference>
<evidence type="ECO:0000256" key="2">
    <source>
        <dbReference type="ARBA" id="ARBA00022898"/>
    </source>
</evidence>
<dbReference type="EMBL" id="MLJW01000033">
    <property type="protein sequence ID" value="OIR08217.1"/>
    <property type="molecule type" value="Genomic_DNA"/>
</dbReference>
<dbReference type="PIRSF" id="PIRSF001434">
    <property type="entry name" value="CGS"/>
    <property type="match status" value="1"/>
</dbReference>
<dbReference type="PANTHER" id="PTHR11808:SF85">
    <property type="entry name" value="CYSTATHIONINE GAMMA-LYASE-RELATED"/>
    <property type="match status" value="1"/>
</dbReference>
<dbReference type="EC" id="4.4.1.1" evidence="3"/>
<dbReference type="GO" id="GO:0019343">
    <property type="term" value="P:cysteine biosynthetic process via cystathionine"/>
    <property type="evidence" value="ECO:0007669"/>
    <property type="project" value="TreeGrafter"/>
</dbReference>
<dbReference type="Pfam" id="PF01053">
    <property type="entry name" value="Cys_Met_Meta_PP"/>
    <property type="match status" value="1"/>
</dbReference>
<dbReference type="Gene3D" id="3.90.1150.10">
    <property type="entry name" value="Aspartate Aminotransferase, domain 1"/>
    <property type="match status" value="1"/>
</dbReference>
<proteinExistence type="predicted"/>
<dbReference type="AlphaFoldDB" id="A0A1J5SIB3"/>
<name>A0A1J5SIB3_9ZZZZ</name>
<dbReference type="SUPFAM" id="SSF53383">
    <property type="entry name" value="PLP-dependent transferases"/>
    <property type="match status" value="1"/>
</dbReference>
<dbReference type="GO" id="GO:0030170">
    <property type="term" value="F:pyridoxal phosphate binding"/>
    <property type="evidence" value="ECO:0007669"/>
    <property type="project" value="InterPro"/>
</dbReference>
<sequence length="386" mass="41267">MSGTSRSRGLSTLGIHAGTHLDPATGGACSPVFPSTAFAYPNPANENIYPRYFNTPNQRVIERKVAALEGGEDAVVFGSGMAAISTLLLAHLSPGDHAVFQADLYGGTYHLVTRDLARLGIEATLCPSAEAFEAALRPNTRLLYVESPSNPLLQCVDLEVVAALGRSRRLLTIIDNTFATPINQNPIALGIDAVVHSATKYLNGHSDLNAGVVVSNSEVVSRVRSAAVSLGGMLDAQACALLERGLKTLALRVRQHNHNAFQLARHLQAHPAVARVNYPGLPDHPTHAIARKQMRGFGGMLSFELRDPSRIDSLLSRLRVVMPALSLGGVESLTCVPSRTSHRTMTPEERRAAGISDGLVRVSVGIEDIEDLIEDFDQALAPSDTP</sequence>
<dbReference type="GO" id="GO:0005737">
    <property type="term" value="C:cytoplasm"/>
    <property type="evidence" value="ECO:0007669"/>
    <property type="project" value="TreeGrafter"/>
</dbReference>
<protein>
    <submittedName>
        <fullName evidence="3">Cystathionine gamma-lyase</fullName>
        <ecNumber evidence="3">4.4.1.1</ecNumber>
        <ecNumber evidence="3">4.4.1.2</ecNumber>
    </submittedName>
</protein>
<dbReference type="InterPro" id="IPR015421">
    <property type="entry name" value="PyrdxlP-dep_Trfase_major"/>
</dbReference>
<dbReference type="InterPro" id="IPR015424">
    <property type="entry name" value="PyrdxlP-dep_Trfase"/>
</dbReference>
<dbReference type="Gene3D" id="3.40.640.10">
    <property type="entry name" value="Type I PLP-dependent aspartate aminotransferase-like (Major domain)"/>
    <property type="match status" value="1"/>
</dbReference>
<dbReference type="CDD" id="cd00614">
    <property type="entry name" value="CGS_like"/>
    <property type="match status" value="1"/>
</dbReference>
<accession>A0A1J5SIB3</accession>
<evidence type="ECO:0000256" key="1">
    <source>
        <dbReference type="ARBA" id="ARBA00001933"/>
    </source>
</evidence>
<dbReference type="InterPro" id="IPR000277">
    <property type="entry name" value="Cys/Met-Metab_PyrdxlP-dep_enz"/>
</dbReference>
<comment type="caution">
    <text evidence="3">The sequence shown here is derived from an EMBL/GenBank/DDBJ whole genome shotgun (WGS) entry which is preliminary data.</text>
</comment>
<gene>
    <name evidence="3" type="primary">mccB</name>
    <name evidence="3" type="ORF">GALL_97210</name>
</gene>
<evidence type="ECO:0000313" key="3">
    <source>
        <dbReference type="EMBL" id="OIR08217.1"/>
    </source>
</evidence>
<dbReference type="FunFam" id="3.90.1150.10:FF:000033">
    <property type="entry name" value="Cystathionine gamma-synthase"/>
    <property type="match status" value="1"/>
</dbReference>
<comment type="cofactor">
    <cofactor evidence="1">
        <name>pyridoxal 5'-phosphate</name>
        <dbReference type="ChEBI" id="CHEBI:597326"/>
    </cofactor>
</comment>
<dbReference type="GO" id="GO:0004123">
    <property type="term" value="F:cystathionine gamma-lyase activity"/>
    <property type="evidence" value="ECO:0007669"/>
    <property type="project" value="TreeGrafter"/>
</dbReference>
<organism evidence="3">
    <name type="scientific">mine drainage metagenome</name>
    <dbReference type="NCBI Taxonomy" id="410659"/>
    <lineage>
        <taxon>unclassified sequences</taxon>
        <taxon>metagenomes</taxon>
        <taxon>ecological metagenomes</taxon>
    </lineage>
</organism>
<dbReference type="EC" id="4.4.1.2" evidence="3"/>
<dbReference type="InterPro" id="IPR015422">
    <property type="entry name" value="PyrdxlP-dep_Trfase_small"/>
</dbReference>
<reference evidence="3" key="1">
    <citation type="submission" date="2016-10" db="EMBL/GenBank/DDBJ databases">
        <title>Sequence of Gallionella enrichment culture.</title>
        <authorList>
            <person name="Poehlein A."/>
            <person name="Muehling M."/>
            <person name="Daniel R."/>
        </authorList>
    </citation>
    <scope>NUCLEOTIDE SEQUENCE</scope>
</reference>